<keyword evidence="5 7" id="KW-0697">Rotamase</keyword>
<dbReference type="PANTHER" id="PTHR46512">
    <property type="entry name" value="PEPTIDYLPROLYL ISOMERASE"/>
    <property type="match status" value="1"/>
</dbReference>
<dbReference type="InterPro" id="IPR011990">
    <property type="entry name" value="TPR-like_helical_dom_sf"/>
</dbReference>
<accession>A0A481SYN8</accession>
<feature type="repeat" description="TPR" evidence="8">
    <location>
        <begin position="362"/>
        <end position="395"/>
    </location>
</feature>
<dbReference type="InterPro" id="IPR001179">
    <property type="entry name" value="PPIase_FKBP_dom"/>
</dbReference>
<evidence type="ECO:0000256" key="1">
    <source>
        <dbReference type="ARBA" id="ARBA00000971"/>
    </source>
</evidence>
<dbReference type="SMART" id="SM00028">
    <property type="entry name" value="TPR"/>
    <property type="match status" value="3"/>
</dbReference>
<dbReference type="OrthoDB" id="433738at2759"/>
<dbReference type="PANTHER" id="PTHR46512:SF9">
    <property type="entry name" value="PEPTIDYLPROLYL ISOMERASE"/>
    <property type="match status" value="1"/>
</dbReference>
<dbReference type="PROSITE" id="PS50005">
    <property type="entry name" value="TPR"/>
    <property type="match status" value="1"/>
</dbReference>
<feature type="region of interest" description="Disordered" evidence="9">
    <location>
        <begin position="424"/>
        <end position="457"/>
    </location>
</feature>
<dbReference type="GeneID" id="110850720"/>
<keyword evidence="6 7" id="KW-0413">Isomerase</keyword>
<dbReference type="RefSeq" id="XP_021953938.1">
    <property type="nucleotide sequence ID" value="XM_022098246.2"/>
</dbReference>
<evidence type="ECO:0000313" key="11">
    <source>
        <dbReference type="EMBL" id="QBH73888.1"/>
    </source>
</evidence>
<evidence type="ECO:0000256" key="3">
    <source>
        <dbReference type="ARBA" id="ARBA00022737"/>
    </source>
</evidence>
<organism evidence="11">
    <name type="scientific">Folsomia candida</name>
    <name type="common">Springtail</name>
    <dbReference type="NCBI Taxonomy" id="158441"/>
    <lineage>
        <taxon>Eukaryota</taxon>
        <taxon>Metazoa</taxon>
        <taxon>Ecdysozoa</taxon>
        <taxon>Arthropoda</taxon>
        <taxon>Hexapoda</taxon>
        <taxon>Collembola</taxon>
        <taxon>Entomobryomorpha</taxon>
        <taxon>Isotomoidea</taxon>
        <taxon>Isotomidae</taxon>
        <taxon>Proisotominae</taxon>
        <taxon>Folsomia</taxon>
    </lineage>
</organism>
<dbReference type="InterPro" id="IPR050754">
    <property type="entry name" value="FKBP4/5/8-like"/>
</dbReference>
<evidence type="ECO:0000259" key="10">
    <source>
        <dbReference type="PROSITE" id="PS50059"/>
    </source>
</evidence>
<evidence type="ECO:0000256" key="2">
    <source>
        <dbReference type="ARBA" id="ARBA00013194"/>
    </source>
</evidence>
<evidence type="ECO:0000256" key="9">
    <source>
        <dbReference type="SAM" id="MobiDB-lite"/>
    </source>
</evidence>
<dbReference type="InterPro" id="IPR046357">
    <property type="entry name" value="PPIase_dom_sf"/>
</dbReference>
<dbReference type="SUPFAM" id="SSF48452">
    <property type="entry name" value="TPR-like"/>
    <property type="match status" value="1"/>
</dbReference>
<reference evidence="11" key="1">
    <citation type="journal article" date="2019" name="Sci. Rep.">
        <title>No signal of deleterious mutation accumulation in conserved gene sequences of extant asexual hexapods.</title>
        <authorList>
            <person name="Brandt A."/>
            <person name="Bast J."/>
            <person name="Scheu S."/>
            <person name="Meusemann K."/>
            <person name="Donath A."/>
            <person name="Schuette K."/>
            <person name="Machida R."/>
            <person name="Kraaijeveld K."/>
        </authorList>
    </citation>
    <scope>NUCLEOTIDE SEQUENCE</scope>
    <source>
        <strain evidence="11">OG2874</strain>
    </source>
</reference>
<evidence type="ECO:0000256" key="6">
    <source>
        <dbReference type="ARBA" id="ARBA00023235"/>
    </source>
</evidence>
<dbReference type="AlphaFoldDB" id="A0A481SYN8"/>
<dbReference type="SUPFAM" id="SSF54534">
    <property type="entry name" value="FKBP-like"/>
    <property type="match status" value="2"/>
</dbReference>
<dbReference type="KEGG" id="fcd:110850720"/>
<evidence type="ECO:0000256" key="7">
    <source>
        <dbReference type="PROSITE-ProRule" id="PRU00277"/>
    </source>
</evidence>
<dbReference type="InterPro" id="IPR019734">
    <property type="entry name" value="TPR_rpt"/>
</dbReference>
<evidence type="ECO:0000256" key="4">
    <source>
        <dbReference type="ARBA" id="ARBA00022803"/>
    </source>
</evidence>
<name>A0A481SYN8_FOLCA</name>
<dbReference type="Pfam" id="PF00254">
    <property type="entry name" value="FKBP_C"/>
    <property type="match status" value="1"/>
</dbReference>
<dbReference type="EMBL" id="MH799729">
    <property type="protein sequence ID" value="QBH73888.1"/>
    <property type="molecule type" value="mRNA"/>
</dbReference>
<protein>
    <recommendedName>
        <fullName evidence="2 7">peptidylprolyl isomerase</fullName>
        <ecNumber evidence="2 7">5.2.1.8</ecNumber>
    </recommendedName>
</protein>
<dbReference type="PROSITE" id="PS50059">
    <property type="entry name" value="FKBP_PPIASE"/>
    <property type="match status" value="2"/>
</dbReference>
<evidence type="ECO:0000256" key="8">
    <source>
        <dbReference type="PROSITE-ProRule" id="PRU00339"/>
    </source>
</evidence>
<dbReference type="GO" id="GO:0003755">
    <property type="term" value="F:peptidyl-prolyl cis-trans isomerase activity"/>
    <property type="evidence" value="ECO:0007669"/>
    <property type="project" value="UniProtKB-KW"/>
</dbReference>
<comment type="catalytic activity">
    <reaction evidence="1 7">
        <text>[protein]-peptidylproline (omega=180) = [protein]-peptidylproline (omega=0)</text>
        <dbReference type="Rhea" id="RHEA:16237"/>
        <dbReference type="Rhea" id="RHEA-COMP:10747"/>
        <dbReference type="Rhea" id="RHEA-COMP:10748"/>
        <dbReference type="ChEBI" id="CHEBI:83833"/>
        <dbReference type="ChEBI" id="CHEBI:83834"/>
        <dbReference type="EC" id="5.2.1.8"/>
    </reaction>
</comment>
<proteinExistence type="evidence at transcript level"/>
<dbReference type="Gene3D" id="1.25.40.10">
    <property type="entry name" value="Tetratricopeptide repeat domain"/>
    <property type="match status" value="1"/>
</dbReference>
<feature type="domain" description="PPIase FKBP-type" evidence="10">
    <location>
        <begin position="174"/>
        <end position="262"/>
    </location>
</feature>
<sequence>MDVTAGDDAVFQLLGVRPGPDAVDISPLGDQKLWREVLFTPESTGDEEQDQHGARNGMEVKVHYKGTLTDNSIFDENTSSDPPFTFTIGEGKVISGWERGVVGMKRGQKIKLICHPSFAYDARETGGIPANSTLIFEIEMVDYSPEDLTKKKNGNILRYNIKEGGSKYLNPNHGSIVEVLIRGKYNDIVVYPETTKKFRLGEGCEHEIPYGVEKALYKFRSGEGSILIIRGQKYGSPAVDYEAHGISPDSPLEFYVEVLSHENSKEPWQLEGPEKVEISRTLKELGNKFYAKSNYRVAFKNYKLIIDHLKAEALLHGEEEEERKALMLAANLNMAICNLKLNRPTIAIRNCDDALDLNANNTKALFRRGLANLAVNLPDAAKRDFEKVIQLEPNNSTVTQQLAICDKMIKENLKKEKQMYTKMFSSAGQKPKTETPLPNGMDNVSEWQQKPEANGRT</sequence>
<dbReference type="Gene3D" id="3.10.50.40">
    <property type="match status" value="2"/>
</dbReference>
<feature type="domain" description="PPIase FKBP-type" evidence="10">
    <location>
        <begin position="57"/>
        <end position="144"/>
    </location>
</feature>
<keyword evidence="3" id="KW-0677">Repeat</keyword>
<keyword evidence="4 8" id="KW-0802">TPR repeat</keyword>
<dbReference type="EC" id="5.2.1.8" evidence="2 7"/>
<evidence type="ECO:0000256" key="5">
    <source>
        <dbReference type="ARBA" id="ARBA00023110"/>
    </source>
</evidence>